<name>A0A128F9V3_9GAMM</name>
<evidence type="ECO:0000256" key="2">
    <source>
        <dbReference type="PROSITE-ProRule" id="PRU01091"/>
    </source>
</evidence>
<evidence type="ECO:0000313" key="6">
    <source>
        <dbReference type="Proteomes" id="UP000071641"/>
    </source>
</evidence>
<gene>
    <name evidence="5" type="ORF">GCE9029_03614</name>
</gene>
<feature type="transmembrane region" description="Helical" evidence="3">
    <location>
        <begin position="171"/>
        <end position="191"/>
    </location>
</feature>
<keyword evidence="6" id="KW-1185">Reference proteome</keyword>
<evidence type="ECO:0000259" key="4">
    <source>
        <dbReference type="PROSITE" id="PS51755"/>
    </source>
</evidence>
<dbReference type="PROSITE" id="PS51755">
    <property type="entry name" value="OMPR_PHOB"/>
    <property type="match status" value="1"/>
</dbReference>
<dbReference type="InterPro" id="IPR036388">
    <property type="entry name" value="WH-like_DNA-bd_sf"/>
</dbReference>
<dbReference type="Pfam" id="PF00486">
    <property type="entry name" value="Trans_reg_C"/>
    <property type="match status" value="1"/>
</dbReference>
<dbReference type="SUPFAM" id="SSF46894">
    <property type="entry name" value="C-terminal effector domain of the bipartite response regulators"/>
    <property type="match status" value="1"/>
</dbReference>
<reference evidence="6" key="1">
    <citation type="submission" date="2016-02" db="EMBL/GenBank/DDBJ databases">
        <authorList>
            <person name="Rodrigo-Torres Lidia"/>
            <person name="Arahal R.David."/>
        </authorList>
    </citation>
    <scope>NUCLEOTIDE SEQUENCE [LARGE SCALE GENOMIC DNA]</scope>
    <source>
        <strain evidence="6">CECT 9029</strain>
    </source>
</reference>
<evidence type="ECO:0000313" key="5">
    <source>
        <dbReference type="EMBL" id="CZF83061.1"/>
    </source>
</evidence>
<accession>A0A128F9V3</accession>
<evidence type="ECO:0000256" key="1">
    <source>
        <dbReference type="ARBA" id="ARBA00023125"/>
    </source>
</evidence>
<dbReference type="OrthoDB" id="5827879at2"/>
<keyword evidence="3" id="KW-0812">Transmembrane</keyword>
<proteinExistence type="predicted"/>
<dbReference type="CDD" id="cd00383">
    <property type="entry name" value="trans_reg_C"/>
    <property type="match status" value="1"/>
</dbReference>
<evidence type="ECO:0000256" key="3">
    <source>
        <dbReference type="SAM" id="Phobius"/>
    </source>
</evidence>
<dbReference type="SMART" id="SM00862">
    <property type="entry name" value="Trans_reg_C"/>
    <property type="match status" value="1"/>
</dbReference>
<feature type="domain" description="OmpR/PhoB-type" evidence="4">
    <location>
        <begin position="5"/>
        <end position="104"/>
    </location>
</feature>
<organism evidence="5 6">
    <name type="scientific">Grimontia celer</name>
    <dbReference type="NCBI Taxonomy" id="1796497"/>
    <lineage>
        <taxon>Bacteria</taxon>
        <taxon>Pseudomonadati</taxon>
        <taxon>Pseudomonadota</taxon>
        <taxon>Gammaproteobacteria</taxon>
        <taxon>Vibrionales</taxon>
        <taxon>Vibrionaceae</taxon>
        <taxon>Grimontia</taxon>
    </lineage>
</organism>
<feature type="DNA-binding region" description="OmpR/PhoB-type" evidence="2">
    <location>
        <begin position="5"/>
        <end position="104"/>
    </location>
</feature>
<dbReference type="EMBL" id="FIZX01000002">
    <property type="protein sequence ID" value="CZF83061.1"/>
    <property type="molecule type" value="Genomic_DNA"/>
</dbReference>
<dbReference type="GO" id="GO:0003677">
    <property type="term" value="F:DNA binding"/>
    <property type="evidence" value="ECO:0007669"/>
    <property type="project" value="UniProtKB-UniRule"/>
</dbReference>
<dbReference type="InterPro" id="IPR001867">
    <property type="entry name" value="OmpR/PhoB-type_DNA-bd"/>
</dbReference>
<keyword evidence="3" id="KW-1133">Transmembrane helix</keyword>
<dbReference type="Gene3D" id="1.10.10.10">
    <property type="entry name" value="Winged helix-like DNA-binding domain superfamily/Winged helix DNA-binding domain"/>
    <property type="match status" value="1"/>
</dbReference>
<dbReference type="STRING" id="1796497.GCE9029_03614"/>
<protein>
    <submittedName>
        <fullName evidence="5">Invasion protein regulator</fullName>
    </submittedName>
</protein>
<dbReference type="GO" id="GO:0006355">
    <property type="term" value="P:regulation of DNA-templated transcription"/>
    <property type="evidence" value="ECO:0007669"/>
    <property type="project" value="InterPro"/>
</dbReference>
<keyword evidence="3" id="KW-0472">Membrane</keyword>
<dbReference type="Proteomes" id="UP000071641">
    <property type="component" value="Unassembled WGS sequence"/>
</dbReference>
<dbReference type="AlphaFoldDB" id="A0A128F9V3"/>
<sequence length="307" mass="33897">MPDTSKAYGFSDIVYFSGTRTLVFESGRKEQLSPIAGKVFILLLENVGTSVTKEELFSSCWGNAVVSDQSLTNVVSNLRKTLKLSVKGGAQIKTISKVGYILNIDGDISVSIDMDDSGSFSLSTESVGIESQTGKPLYHDNSIELEDLALSKESGATYYGKSLPNKSISKTFIAMLVIVAVTFTWMTFFVISKIETSVSQLPYFIDVEEYALSHRIGDVTVFANSESALEAASAFLEGDGNKIIDNCHLTFYLRRYSSIDRPSLNALNIFIVNQRNQTLNYVVSKFEHSTSWIPLKNLLSSDNLFCR</sequence>
<dbReference type="GO" id="GO:0000160">
    <property type="term" value="P:phosphorelay signal transduction system"/>
    <property type="evidence" value="ECO:0007669"/>
    <property type="project" value="InterPro"/>
</dbReference>
<keyword evidence="1 2" id="KW-0238">DNA-binding</keyword>
<dbReference type="RefSeq" id="WP_062665309.1">
    <property type="nucleotide sequence ID" value="NZ_FIZX01000002.1"/>
</dbReference>
<dbReference type="InterPro" id="IPR016032">
    <property type="entry name" value="Sig_transdc_resp-reg_C-effctor"/>
</dbReference>